<dbReference type="Proteomes" id="UP000799118">
    <property type="component" value="Unassembled WGS sequence"/>
</dbReference>
<evidence type="ECO:0000256" key="9">
    <source>
        <dbReference type="PIRSR" id="PIRSR602401-1"/>
    </source>
</evidence>
<feature type="binding site" description="axial binding residue" evidence="9">
    <location>
        <position position="450"/>
    </location>
    <ligand>
        <name>heme</name>
        <dbReference type="ChEBI" id="CHEBI:30413"/>
    </ligand>
    <ligandPart>
        <name>Fe</name>
        <dbReference type="ChEBI" id="CHEBI:18248"/>
    </ligandPart>
</feature>
<keyword evidence="6 10" id="KW-0560">Oxidoreductase</keyword>
<dbReference type="InterPro" id="IPR036396">
    <property type="entry name" value="Cyt_P450_sf"/>
</dbReference>
<dbReference type="InterPro" id="IPR017972">
    <property type="entry name" value="Cyt_P450_CS"/>
</dbReference>
<keyword evidence="13" id="KW-1185">Reference proteome</keyword>
<evidence type="ECO:0000256" key="8">
    <source>
        <dbReference type="ARBA" id="ARBA00023033"/>
    </source>
</evidence>
<sequence>MFPSAPYAAAFGLGLIIFLLRYLSQRSRILPPGPRGIPFLGNALQLGDHPKTKLWTTFGKWGREFGSLVYLNLAGQDVVVLNNRATATELLYRRSVIYSDRPKSVVLEYLGAPLTLFLTCYGKKLQAMRRKTQSVLNAQISKEYCHVQADEATLLVYNLLSLSSSKSETDANTQSMMNIFERSTASAIVSIIYGFPSLSLSDPVLSTLNYIAARFTHAALPGSFFVELLPALDWIPSWTGMAKWKSDAKRDRKMIDETFTEYYKHATENHEQKTNVCSKFAELGHGSESDKENAWLAGMLYLAGAETTTIALSWLIYSMTLFPEVQARGQEEIDRVVGRDRLPNFGDMGELVYVQAMVKEILRWQPVIPLALPHRLMEDDWYEGYLIPKGASCMPNIQDINRDLETYGPDASEFRPERFIDYSDRCAPKIRDGLGGPEGHYTFGFGRRICPGLNVANNALFIDTCMILWALNVEPEPTLGPGVMKIDIMNHPPHFGCKWIPRFPDTESMLRDMQVDILNARHRNGSGS</sequence>
<keyword evidence="11" id="KW-0472">Membrane</keyword>
<evidence type="ECO:0000313" key="12">
    <source>
        <dbReference type="EMBL" id="KAE9402133.1"/>
    </source>
</evidence>
<dbReference type="InterPro" id="IPR050364">
    <property type="entry name" value="Cytochrome_P450_fung"/>
</dbReference>
<dbReference type="GO" id="GO:0016705">
    <property type="term" value="F:oxidoreductase activity, acting on paired donors, with incorporation or reduction of molecular oxygen"/>
    <property type="evidence" value="ECO:0007669"/>
    <property type="project" value="InterPro"/>
</dbReference>
<dbReference type="PRINTS" id="PR00385">
    <property type="entry name" value="P450"/>
</dbReference>
<dbReference type="PROSITE" id="PS00086">
    <property type="entry name" value="CYTOCHROME_P450"/>
    <property type="match status" value="1"/>
</dbReference>
<dbReference type="InterPro" id="IPR001128">
    <property type="entry name" value="Cyt_P450"/>
</dbReference>
<evidence type="ECO:0000256" key="10">
    <source>
        <dbReference type="RuleBase" id="RU000461"/>
    </source>
</evidence>
<dbReference type="AlphaFoldDB" id="A0A6A4HW78"/>
<gene>
    <name evidence="12" type="ORF">BT96DRAFT_879822</name>
</gene>
<evidence type="ECO:0000256" key="4">
    <source>
        <dbReference type="ARBA" id="ARBA00022617"/>
    </source>
</evidence>
<evidence type="ECO:0000256" key="11">
    <source>
        <dbReference type="SAM" id="Phobius"/>
    </source>
</evidence>
<proteinExistence type="inferred from homology"/>
<dbReference type="GO" id="GO:0020037">
    <property type="term" value="F:heme binding"/>
    <property type="evidence" value="ECO:0007669"/>
    <property type="project" value="InterPro"/>
</dbReference>
<keyword evidence="11" id="KW-1133">Transmembrane helix</keyword>
<keyword evidence="5 9" id="KW-0479">Metal-binding</keyword>
<keyword evidence="4 9" id="KW-0349">Heme</keyword>
<dbReference type="Gene3D" id="1.10.630.10">
    <property type="entry name" value="Cytochrome P450"/>
    <property type="match status" value="1"/>
</dbReference>
<dbReference type="Pfam" id="PF00067">
    <property type="entry name" value="p450"/>
    <property type="match status" value="1"/>
</dbReference>
<evidence type="ECO:0000313" key="13">
    <source>
        <dbReference type="Proteomes" id="UP000799118"/>
    </source>
</evidence>
<keyword evidence="8 10" id="KW-0503">Monooxygenase</keyword>
<keyword evidence="11" id="KW-0812">Transmembrane</keyword>
<evidence type="ECO:0000256" key="7">
    <source>
        <dbReference type="ARBA" id="ARBA00023004"/>
    </source>
</evidence>
<reference evidence="12" key="1">
    <citation type="journal article" date="2019" name="Environ. Microbiol.">
        <title>Fungal ecological strategies reflected in gene transcription - a case study of two litter decomposers.</title>
        <authorList>
            <person name="Barbi F."/>
            <person name="Kohler A."/>
            <person name="Barry K."/>
            <person name="Baskaran P."/>
            <person name="Daum C."/>
            <person name="Fauchery L."/>
            <person name="Ihrmark K."/>
            <person name="Kuo A."/>
            <person name="LaButti K."/>
            <person name="Lipzen A."/>
            <person name="Morin E."/>
            <person name="Grigoriev I.V."/>
            <person name="Henrissat B."/>
            <person name="Lindahl B."/>
            <person name="Martin F."/>
        </authorList>
    </citation>
    <scope>NUCLEOTIDE SEQUENCE</scope>
    <source>
        <strain evidence="12">JB14</strain>
    </source>
</reference>
<dbReference type="PANTHER" id="PTHR46300:SF7">
    <property type="entry name" value="P450, PUTATIVE (EUROFUNG)-RELATED"/>
    <property type="match status" value="1"/>
</dbReference>
<protein>
    <submittedName>
        <fullName evidence="12">Cytochrome P450</fullName>
    </submittedName>
</protein>
<accession>A0A6A4HW78</accession>
<feature type="transmembrane region" description="Helical" evidence="11">
    <location>
        <begin position="6"/>
        <end position="23"/>
    </location>
</feature>
<evidence type="ECO:0000256" key="1">
    <source>
        <dbReference type="ARBA" id="ARBA00001971"/>
    </source>
</evidence>
<dbReference type="PRINTS" id="PR00463">
    <property type="entry name" value="EP450I"/>
</dbReference>
<dbReference type="GO" id="GO:0005506">
    <property type="term" value="F:iron ion binding"/>
    <property type="evidence" value="ECO:0007669"/>
    <property type="project" value="InterPro"/>
</dbReference>
<keyword evidence="7 9" id="KW-0408">Iron</keyword>
<dbReference type="InterPro" id="IPR002401">
    <property type="entry name" value="Cyt_P450_E_grp-I"/>
</dbReference>
<dbReference type="EMBL" id="ML769438">
    <property type="protein sequence ID" value="KAE9402133.1"/>
    <property type="molecule type" value="Genomic_DNA"/>
</dbReference>
<dbReference type="CDD" id="cd11065">
    <property type="entry name" value="CYP64-like"/>
    <property type="match status" value="1"/>
</dbReference>
<name>A0A6A4HW78_9AGAR</name>
<evidence type="ECO:0000256" key="5">
    <source>
        <dbReference type="ARBA" id="ARBA00022723"/>
    </source>
</evidence>
<dbReference type="SUPFAM" id="SSF48264">
    <property type="entry name" value="Cytochrome P450"/>
    <property type="match status" value="1"/>
</dbReference>
<dbReference type="GO" id="GO:0004497">
    <property type="term" value="F:monooxygenase activity"/>
    <property type="evidence" value="ECO:0007669"/>
    <property type="project" value="UniProtKB-KW"/>
</dbReference>
<evidence type="ECO:0000256" key="3">
    <source>
        <dbReference type="ARBA" id="ARBA00010617"/>
    </source>
</evidence>
<organism evidence="12 13">
    <name type="scientific">Gymnopus androsaceus JB14</name>
    <dbReference type="NCBI Taxonomy" id="1447944"/>
    <lineage>
        <taxon>Eukaryota</taxon>
        <taxon>Fungi</taxon>
        <taxon>Dikarya</taxon>
        <taxon>Basidiomycota</taxon>
        <taxon>Agaricomycotina</taxon>
        <taxon>Agaricomycetes</taxon>
        <taxon>Agaricomycetidae</taxon>
        <taxon>Agaricales</taxon>
        <taxon>Marasmiineae</taxon>
        <taxon>Omphalotaceae</taxon>
        <taxon>Gymnopus</taxon>
    </lineage>
</organism>
<evidence type="ECO:0000256" key="6">
    <source>
        <dbReference type="ARBA" id="ARBA00023002"/>
    </source>
</evidence>
<dbReference type="OrthoDB" id="2789670at2759"/>
<comment type="similarity">
    <text evidence="3 10">Belongs to the cytochrome P450 family.</text>
</comment>
<dbReference type="PANTHER" id="PTHR46300">
    <property type="entry name" value="P450, PUTATIVE (EUROFUNG)-RELATED-RELATED"/>
    <property type="match status" value="1"/>
</dbReference>
<comment type="pathway">
    <text evidence="2">Secondary metabolite biosynthesis.</text>
</comment>
<comment type="cofactor">
    <cofactor evidence="1 9">
        <name>heme</name>
        <dbReference type="ChEBI" id="CHEBI:30413"/>
    </cofactor>
</comment>
<evidence type="ECO:0000256" key="2">
    <source>
        <dbReference type="ARBA" id="ARBA00005179"/>
    </source>
</evidence>